<feature type="domain" description="ABC-type transport auxiliary lipoprotein component" evidence="2">
    <location>
        <begin position="46"/>
        <end position="201"/>
    </location>
</feature>
<proteinExistence type="predicted"/>
<gene>
    <name evidence="3" type="ORF">GJV26_15090</name>
</gene>
<dbReference type="SUPFAM" id="SSF159594">
    <property type="entry name" value="XCC0632-like"/>
    <property type="match status" value="1"/>
</dbReference>
<dbReference type="Proteomes" id="UP000431684">
    <property type="component" value="Unassembled WGS sequence"/>
</dbReference>
<accession>A0A6I3XBR5</accession>
<feature type="chain" id="PRO_5026023174" evidence="1">
    <location>
        <begin position="25"/>
        <end position="212"/>
    </location>
</feature>
<evidence type="ECO:0000256" key="1">
    <source>
        <dbReference type="SAM" id="SignalP"/>
    </source>
</evidence>
<reference evidence="3 4" key="1">
    <citation type="submission" date="2019-11" db="EMBL/GenBank/DDBJ databases">
        <title>Draft Genome Sequences of Six Type Strains of the Genus Massilia.</title>
        <authorList>
            <person name="Miess H."/>
            <person name="Frediansyah A."/>
            <person name="Goeker M."/>
            <person name="Gross H."/>
        </authorList>
    </citation>
    <scope>NUCLEOTIDE SEQUENCE [LARGE SCALE GENOMIC DNA]</scope>
    <source>
        <strain evidence="3 4">DSM 17513</strain>
    </source>
</reference>
<organism evidence="3 4">
    <name type="scientific">Pseudoduganella dura</name>
    <dbReference type="NCBI Taxonomy" id="321982"/>
    <lineage>
        <taxon>Bacteria</taxon>
        <taxon>Pseudomonadati</taxon>
        <taxon>Pseudomonadota</taxon>
        <taxon>Betaproteobacteria</taxon>
        <taxon>Burkholderiales</taxon>
        <taxon>Oxalobacteraceae</taxon>
        <taxon>Telluria group</taxon>
        <taxon>Pseudoduganella</taxon>
    </lineage>
</organism>
<dbReference type="EMBL" id="WNWM01000002">
    <property type="protein sequence ID" value="MUI13777.1"/>
    <property type="molecule type" value="Genomic_DNA"/>
</dbReference>
<dbReference type="Pfam" id="PF03886">
    <property type="entry name" value="ABC_trans_aux"/>
    <property type="match status" value="1"/>
</dbReference>
<dbReference type="Gene3D" id="3.40.50.10610">
    <property type="entry name" value="ABC-type transport auxiliary lipoprotein component"/>
    <property type="match status" value="1"/>
</dbReference>
<evidence type="ECO:0000313" key="4">
    <source>
        <dbReference type="Proteomes" id="UP000431684"/>
    </source>
</evidence>
<comment type="caution">
    <text evidence="3">The sequence shown here is derived from an EMBL/GenBank/DDBJ whole genome shotgun (WGS) entry which is preliminary data.</text>
</comment>
<protein>
    <submittedName>
        <fullName evidence="3">ABC transporter</fullName>
    </submittedName>
</protein>
<evidence type="ECO:0000313" key="3">
    <source>
        <dbReference type="EMBL" id="MUI13777.1"/>
    </source>
</evidence>
<evidence type="ECO:0000259" key="2">
    <source>
        <dbReference type="Pfam" id="PF03886"/>
    </source>
</evidence>
<sequence>MPHSPLRSPTRPGATIATIAVACAALLTGCASTKAPAPTSFDFGPVAAPVTAMPAAASFPALVVADVNGPATLDTDRMFYRLMYANAQQALPYAYNRWAATPLQLLSQRLKARIAQGGVKVLSTTDATGGLPLLRLDMDEFSQNFASATQSTANISLRASLFRGHLLVDQRTFTRSADAPSADAAGGASALAATSDAIAADLLAWLATQPPR</sequence>
<keyword evidence="1" id="KW-0732">Signal</keyword>
<keyword evidence="4" id="KW-1185">Reference proteome</keyword>
<feature type="signal peptide" evidence="1">
    <location>
        <begin position="1"/>
        <end position="24"/>
    </location>
</feature>
<dbReference type="AlphaFoldDB" id="A0A6I3XBR5"/>
<dbReference type="OrthoDB" id="5568302at2"/>
<dbReference type="InterPro" id="IPR005586">
    <property type="entry name" value="ABC_trans_aux"/>
</dbReference>
<name>A0A6I3XBR5_9BURK</name>
<dbReference type="PROSITE" id="PS51257">
    <property type="entry name" value="PROKAR_LIPOPROTEIN"/>
    <property type="match status" value="1"/>
</dbReference>